<dbReference type="InterPro" id="IPR027963">
    <property type="entry name" value="MEIOC"/>
</dbReference>
<feature type="compositionally biased region" description="Basic and acidic residues" evidence="1">
    <location>
        <begin position="559"/>
        <end position="569"/>
    </location>
</feature>
<dbReference type="PANTHER" id="PTHR33861">
    <property type="entry name" value="PROTEIN CBG18333"/>
    <property type="match status" value="1"/>
</dbReference>
<dbReference type="GO" id="GO:0007141">
    <property type="term" value="P:male meiosis I"/>
    <property type="evidence" value="ECO:0007669"/>
    <property type="project" value="TreeGrafter"/>
</dbReference>
<feature type="compositionally biased region" description="Polar residues" evidence="1">
    <location>
        <begin position="510"/>
        <end position="529"/>
    </location>
</feature>
<dbReference type="GO" id="GO:0048255">
    <property type="term" value="P:mRNA stabilization"/>
    <property type="evidence" value="ECO:0007669"/>
    <property type="project" value="TreeGrafter"/>
</dbReference>
<feature type="compositionally biased region" description="Polar residues" evidence="1">
    <location>
        <begin position="348"/>
        <end position="361"/>
    </location>
</feature>
<sequence length="710" mass="78476">MQASSALKSPRPYESGNGTGLECERSYGFHEKMAYRGSCCSPYKPQISLKKEKMDAQLLPSAVFSDPSLDPALLYSAWSMFTDDVNPAATFLDHNLSRPQVNLPYSGNGPDVFGMVSSILEEPNPEHLADWNSSSKLFPLWATESDRIDQQENMAKFGNGSDVINISDFYQDTFQKIEGDHMETLYHDFQGLSLLDSWLVGGKKDSDLPTLDYTHFTGRSYNQDAVLKGNSSHGDDFSFSKRECDPCVQDANQQEVLNGRFEKTPGEFSRYAFHNRSNSNNTCLQKEFKEQGRDTFFKCGGSMEQTRFPRDQSSPPHRDKWPQAAQQRQYPLRGYEDYNIHPPRQKAFSPSQSHYGQQHTKVSGRGWKTAERLGPNLQNSRKAYDQCQINSVDLPCDFVVPAANPEPRNGNYLAGKSAPVWPEGDSLCPSWKSIAQNGRKSSPAHSPQVSVSGLSNLSTNGNHGNHMLASSTQSLYSSRASPVSPGGRQDRRTKPGESRPAVWSRGSIPGNANLSASAGRSRSNPTVTKDSQRAYLGGWAGSTSTGEDPDRYLCNQTKHSLDGREDNKATRKNSNWFPNAYGGPNRHQNSSSSSNNHWCKQDPDPDWNYASDFNSAHFSPPIQLVMGALKQSASWSQFGLRGGAGGRGSGGSFPLPQSGLPFPELLELLQGKDLSHLGPLVSELLNGDVPPPYFGLPSLFNKYRPVKNRS</sequence>
<dbReference type="GO" id="GO:0007144">
    <property type="term" value="P:female meiosis I"/>
    <property type="evidence" value="ECO:0007669"/>
    <property type="project" value="TreeGrafter"/>
</dbReference>
<gene>
    <name evidence="2" type="ORF">AAFF_G00264510</name>
</gene>
<proteinExistence type="predicted"/>
<keyword evidence="3" id="KW-1185">Reference proteome</keyword>
<reference evidence="2" key="1">
    <citation type="journal article" date="2023" name="Science">
        <title>Genome structures resolve the early diversification of teleost fishes.</title>
        <authorList>
            <person name="Parey E."/>
            <person name="Louis A."/>
            <person name="Montfort J."/>
            <person name="Bouchez O."/>
            <person name="Roques C."/>
            <person name="Iampietro C."/>
            <person name="Lluch J."/>
            <person name="Castinel A."/>
            <person name="Donnadieu C."/>
            <person name="Desvignes T."/>
            <person name="Floi Bucao C."/>
            <person name="Jouanno E."/>
            <person name="Wen M."/>
            <person name="Mejri S."/>
            <person name="Dirks R."/>
            <person name="Jansen H."/>
            <person name="Henkel C."/>
            <person name="Chen W.J."/>
            <person name="Zahm M."/>
            <person name="Cabau C."/>
            <person name="Klopp C."/>
            <person name="Thompson A.W."/>
            <person name="Robinson-Rechavi M."/>
            <person name="Braasch I."/>
            <person name="Lecointre G."/>
            <person name="Bobe J."/>
            <person name="Postlethwait J.H."/>
            <person name="Berthelot C."/>
            <person name="Roest Crollius H."/>
            <person name="Guiguen Y."/>
        </authorList>
    </citation>
    <scope>NUCLEOTIDE SEQUENCE</scope>
    <source>
        <strain evidence="2">NC1722</strain>
    </source>
</reference>
<feature type="region of interest" description="Disordered" evidence="1">
    <location>
        <begin position="432"/>
        <end position="599"/>
    </location>
</feature>
<comment type="caution">
    <text evidence="2">The sequence shown here is derived from an EMBL/GenBank/DDBJ whole genome shotgun (WGS) entry which is preliminary data.</text>
</comment>
<feature type="compositionally biased region" description="Polar residues" evidence="1">
    <location>
        <begin position="433"/>
        <end position="481"/>
    </location>
</feature>
<feature type="region of interest" description="Disordered" evidence="1">
    <location>
        <begin position="302"/>
        <end position="327"/>
    </location>
</feature>
<protein>
    <submittedName>
        <fullName evidence="2">Uncharacterized protein</fullName>
    </submittedName>
</protein>
<feature type="compositionally biased region" description="Basic and acidic residues" evidence="1">
    <location>
        <begin position="488"/>
        <end position="497"/>
    </location>
</feature>
<dbReference type="PANTHER" id="PTHR33861:SF4">
    <property type="entry name" value="MEIOSIS-SPECIFIC COILED-COIL DOMAIN-CONTAINING PROTEIN MEIOC"/>
    <property type="match status" value="1"/>
</dbReference>
<feature type="region of interest" description="Disordered" evidence="1">
    <location>
        <begin position="1"/>
        <end position="20"/>
    </location>
</feature>
<name>A0AAD7WTA0_9TELE</name>
<feature type="region of interest" description="Disordered" evidence="1">
    <location>
        <begin position="346"/>
        <end position="366"/>
    </location>
</feature>
<dbReference type="EMBL" id="JAINUG010000036">
    <property type="protein sequence ID" value="KAJ8408223.1"/>
    <property type="molecule type" value="Genomic_DNA"/>
</dbReference>
<accession>A0AAD7WTA0</accession>
<dbReference type="GO" id="GO:0005737">
    <property type="term" value="C:cytoplasm"/>
    <property type="evidence" value="ECO:0007669"/>
    <property type="project" value="TreeGrafter"/>
</dbReference>
<dbReference type="Proteomes" id="UP001221898">
    <property type="component" value="Unassembled WGS sequence"/>
</dbReference>
<dbReference type="AlphaFoldDB" id="A0AAD7WTA0"/>
<evidence type="ECO:0000256" key="1">
    <source>
        <dbReference type="SAM" id="MobiDB-lite"/>
    </source>
</evidence>
<dbReference type="GO" id="GO:0005634">
    <property type="term" value="C:nucleus"/>
    <property type="evidence" value="ECO:0007669"/>
    <property type="project" value="TreeGrafter"/>
</dbReference>
<evidence type="ECO:0000313" key="3">
    <source>
        <dbReference type="Proteomes" id="UP001221898"/>
    </source>
</evidence>
<evidence type="ECO:0000313" key="2">
    <source>
        <dbReference type="EMBL" id="KAJ8408223.1"/>
    </source>
</evidence>
<organism evidence="2 3">
    <name type="scientific">Aldrovandia affinis</name>
    <dbReference type="NCBI Taxonomy" id="143900"/>
    <lineage>
        <taxon>Eukaryota</taxon>
        <taxon>Metazoa</taxon>
        <taxon>Chordata</taxon>
        <taxon>Craniata</taxon>
        <taxon>Vertebrata</taxon>
        <taxon>Euteleostomi</taxon>
        <taxon>Actinopterygii</taxon>
        <taxon>Neopterygii</taxon>
        <taxon>Teleostei</taxon>
        <taxon>Notacanthiformes</taxon>
        <taxon>Halosauridae</taxon>
        <taxon>Aldrovandia</taxon>
    </lineage>
</organism>
<feature type="non-terminal residue" evidence="2">
    <location>
        <position position="1"/>
    </location>
</feature>